<evidence type="ECO:0000313" key="2">
    <source>
        <dbReference type="EMBL" id="PKY56511.1"/>
    </source>
</evidence>
<comment type="caution">
    <text evidence="2">The sequence shown here is derived from an EMBL/GenBank/DDBJ whole genome shotgun (WGS) entry which is preliminary data.</text>
</comment>
<dbReference type="VEuPathDB" id="FungiDB:RhiirA1_457395"/>
<dbReference type="Proteomes" id="UP000234323">
    <property type="component" value="Unassembled WGS sequence"/>
</dbReference>
<dbReference type="VEuPathDB" id="FungiDB:RhiirA1_467542"/>
<evidence type="ECO:0000313" key="3">
    <source>
        <dbReference type="Proteomes" id="UP000234323"/>
    </source>
</evidence>
<reference evidence="2 3" key="1">
    <citation type="submission" date="2015-10" db="EMBL/GenBank/DDBJ databases">
        <title>Genome analyses suggest a sexual origin of heterokaryosis in a supposedly ancient asexual fungus.</title>
        <authorList>
            <person name="Ropars J."/>
            <person name="Sedzielewska K."/>
            <person name="Noel J."/>
            <person name="Charron P."/>
            <person name="Farinelli L."/>
            <person name="Marton T."/>
            <person name="Kruger M."/>
            <person name="Pelin A."/>
            <person name="Brachmann A."/>
            <person name="Corradi N."/>
        </authorList>
    </citation>
    <scope>NUCLEOTIDE SEQUENCE [LARGE SCALE GENOMIC DNA]</scope>
    <source>
        <strain evidence="2 3">A4</strain>
    </source>
</reference>
<dbReference type="AlphaFoldDB" id="A0A2I1HC91"/>
<feature type="compositionally biased region" description="Basic and acidic residues" evidence="1">
    <location>
        <begin position="521"/>
        <end position="530"/>
    </location>
</feature>
<feature type="compositionally biased region" description="Basic residues" evidence="1">
    <location>
        <begin position="531"/>
        <end position="544"/>
    </location>
</feature>
<sequence>MIIQQQLLESSTRKFEIYTDGSVRDFEISYFPSSNKAELLAKFFKISTNNTYWSILREIIITNNLILDFIKVKEHSDKDTGACNSLLINADKDPIIDDELVNKMTFWNRTYSETFIDLIKGIISCELAAYTFLIFENRTLQEKFSVLLGNFVFEKSWSFWIDKCLKQKKKERRLKINLKKIKENLNEDKYIDPNRKINQLNLFSGLEIMEIHKNLVEEEQFIKVLVQKFSKAIPIFTKGKTTIPKTSERKITMDNCESKWCGDSSQHGIRCPGYNKLWFSSENLNDSRATNKLSIQTFKSTGKLDNTPRGRSWSFPGSSQSFNNFFQISTSETSPKSEESLVWNIIDWYPRNQSRVIANMTGVRQGKPAHFAMRCEWKFIGEDGTMGLQQLHRNEHVALPVKMEARLPNEDSNNINKKIRSKETMPKLSGDNETQYNEDLLSLRNLLKNKYPSHKETNKENLYNDEINIFVKTYNENLYYVEEDTHHLISVKEVEDKAINCYKEGKKTAIVVSEESLEPLNKVKEASKKSGEKRKKKKKKINKH</sequence>
<name>A0A2I1HC91_9GLOM</name>
<dbReference type="EMBL" id="LLXI01002210">
    <property type="protein sequence ID" value="PKY56511.1"/>
    <property type="molecule type" value="Genomic_DNA"/>
</dbReference>
<feature type="region of interest" description="Disordered" evidence="1">
    <location>
        <begin position="521"/>
        <end position="544"/>
    </location>
</feature>
<proteinExistence type="predicted"/>
<dbReference type="VEuPathDB" id="FungiDB:FUN_017809"/>
<dbReference type="VEuPathDB" id="FungiDB:RhiirA1_471489"/>
<evidence type="ECO:0000256" key="1">
    <source>
        <dbReference type="SAM" id="MobiDB-lite"/>
    </source>
</evidence>
<protein>
    <submittedName>
        <fullName evidence="2">Uncharacterized protein</fullName>
    </submittedName>
</protein>
<organism evidence="2 3">
    <name type="scientific">Rhizophagus irregularis</name>
    <dbReference type="NCBI Taxonomy" id="588596"/>
    <lineage>
        <taxon>Eukaryota</taxon>
        <taxon>Fungi</taxon>
        <taxon>Fungi incertae sedis</taxon>
        <taxon>Mucoromycota</taxon>
        <taxon>Glomeromycotina</taxon>
        <taxon>Glomeromycetes</taxon>
        <taxon>Glomerales</taxon>
        <taxon>Glomeraceae</taxon>
        <taxon>Rhizophagus</taxon>
    </lineage>
</organism>
<keyword evidence="3" id="KW-1185">Reference proteome</keyword>
<dbReference type="VEuPathDB" id="FungiDB:RhiirFUN_000968"/>
<dbReference type="VEuPathDB" id="FungiDB:RhiirFUN_021074"/>
<accession>A0A2I1HC91</accession>
<gene>
    <name evidence="2" type="ORF">RhiirA4_476855</name>
</gene>